<dbReference type="Gene3D" id="3.40.50.360">
    <property type="match status" value="1"/>
</dbReference>
<gene>
    <name evidence="5" type="primary">wrbA</name>
    <name evidence="5" type="ORF">ACFOOG_10010</name>
</gene>
<dbReference type="InterPro" id="IPR008254">
    <property type="entry name" value="Flavodoxin/NO_synth"/>
</dbReference>
<dbReference type="PROSITE" id="PS50902">
    <property type="entry name" value="FLAVODOXIN_LIKE"/>
    <property type="match status" value="1"/>
</dbReference>
<reference evidence="6" key="1">
    <citation type="journal article" date="2019" name="Int. J. Syst. Evol. Microbiol.">
        <title>The Global Catalogue of Microorganisms (GCM) 10K type strain sequencing project: providing services to taxonomists for standard genome sequencing and annotation.</title>
        <authorList>
            <consortium name="The Broad Institute Genomics Platform"/>
            <consortium name="The Broad Institute Genome Sequencing Center for Infectious Disease"/>
            <person name="Wu L."/>
            <person name="Ma J."/>
        </authorList>
    </citation>
    <scope>NUCLEOTIDE SEQUENCE [LARGE SCALE GENOMIC DNA]</scope>
    <source>
        <strain evidence="6">IBRC 10765</strain>
    </source>
</reference>
<evidence type="ECO:0000256" key="1">
    <source>
        <dbReference type="ARBA" id="ARBA00001917"/>
    </source>
</evidence>
<feature type="domain" description="Flavodoxin-like" evidence="4">
    <location>
        <begin position="6"/>
        <end position="164"/>
    </location>
</feature>
<keyword evidence="6" id="KW-1185">Reference proteome</keyword>
<dbReference type="GO" id="GO:0003955">
    <property type="term" value="F:NAD(P)H dehydrogenase (quinone) activity"/>
    <property type="evidence" value="ECO:0007669"/>
    <property type="project" value="UniProtKB-EC"/>
</dbReference>
<dbReference type="RefSeq" id="WP_380696059.1">
    <property type="nucleotide sequence ID" value="NZ_JBHRYR010000003.1"/>
</dbReference>
<dbReference type="InterPro" id="IPR001226">
    <property type="entry name" value="Flavodoxin_CS"/>
</dbReference>
<evidence type="ECO:0000256" key="2">
    <source>
        <dbReference type="ARBA" id="ARBA00022630"/>
    </source>
</evidence>
<dbReference type="Proteomes" id="UP001595617">
    <property type="component" value="Unassembled WGS sequence"/>
</dbReference>
<keyword evidence="2" id="KW-0285">Flavoprotein</keyword>
<dbReference type="InterPro" id="IPR005025">
    <property type="entry name" value="FMN_Rdtase-like_dom"/>
</dbReference>
<dbReference type="Pfam" id="PF03358">
    <property type="entry name" value="FMN_red"/>
    <property type="match status" value="1"/>
</dbReference>
<organism evidence="5 6">
    <name type="scientific">Saccharospirillum mangrovi</name>
    <dbReference type="NCBI Taxonomy" id="2161747"/>
    <lineage>
        <taxon>Bacteria</taxon>
        <taxon>Pseudomonadati</taxon>
        <taxon>Pseudomonadota</taxon>
        <taxon>Gammaproteobacteria</taxon>
        <taxon>Oceanospirillales</taxon>
        <taxon>Saccharospirillaceae</taxon>
        <taxon>Saccharospirillum</taxon>
    </lineage>
</organism>
<keyword evidence="3" id="KW-0288">FMN</keyword>
<proteinExistence type="predicted"/>
<evidence type="ECO:0000256" key="3">
    <source>
        <dbReference type="ARBA" id="ARBA00022643"/>
    </source>
</evidence>
<comment type="caution">
    <text evidence="5">The sequence shown here is derived from an EMBL/GenBank/DDBJ whole genome shotgun (WGS) entry which is preliminary data.</text>
</comment>
<protein>
    <submittedName>
        <fullName evidence="5">NAD(P)H:quinone oxidoreductase</fullName>
        <ecNumber evidence="5">1.6.5.2</ecNumber>
    </submittedName>
</protein>
<comment type="cofactor">
    <cofactor evidence="1">
        <name>FMN</name>
        <dbReference type="ChEBI" id="CHEBI:58210"/>
    </cofactor>
</comment>
<dbReference type="SUPFAM" id="SSF52218">
    <property type="entry name" value="Flavoproteins"/>
    <property type="match status" value="1"/>
</dbReference>
<name>A0ABV7ZYD8_9GAMM</name>
<dbReference type="PANTHER" id="PTHR30546:SF23">
    <property type="entry name" value="FLAVOPROTEIN-LIKE PROTEIN YCP4-RELATED"/>
    <property type="match status" value="1"/>
</dbReference>
<dbReference type="EC" id="1.6.5.2" evidence="5"/>
<evidence type="ECO:0000313" key="6">
    <source>
        <dbReference type="Proteomes" id="UP001595617"/>
    </source>
</evidence>
<dbReference type="NCBIfam" id="NF002999">
    <property type="entry name" value="PRK03767.1"/>
    <property type="match status" value="1"/>
</dbReference>
<dbReference type="PANTHER" id="PTHR30546">
    <property type="entry name" value="FLAVODOXIN-RELATED PROTEIN WRBA-RELATED"/>
    <property type="match status" value="1"/>
</dbReference>
<keyword evidence="5" id="KW-0560">Oxidoreductase</keyword>
<evidence type="ECO:0000313" key="5">
    <source>
        <dbReference type="EMBL" id="MFC3853165.1"/>
    </source>
</evidence>
<sequence>MADPYILVLFYSRGGKTAELAQFIAEGVESVAGIDARLRTVPSLHQNDVPSDYVAASTNDLRDCAGLALGSPTRFGTMAAPMKHWWEQTTPEWLNGDLVNKPACVFTSTTTLHGGQEATLLSMMVPLLHHGFILLGTPYTQAELHTTRSGGTPYGVSHWDQDQQAISRDEIVLARAQGKRLALTAQRLL</sequence>
<dbReference type="EMBL" id="JBHRYR010000003">
    <property type="protein sequence ID" value="MFC3853165.1"/>
    <property type="molecule type" value="Genomic_DNA"/>
</dbReference>
<accession>A0ABV7ZYD8</accession>
<dbReference type="InterPro" id="IPR029039">
    <property type="entry name" value="Flavoprotein-like_sf"/>
</dbReference>
<evidence type="ECO:0000259" key="4">
    <source>
        <dbReference type="PROSITE" id="PS50902"/>
    </source>
</evidence>
<dbReference type="PROSITE" id="PS00201">
    <property type="entry name" value="FLAVODOXIN"/>
    <property type="match status" value="1"/>
</dbReference>